<dbReference type="SUPFAM" id="SSF68906">
    <property type="entry name" value="SAP domain"/>
    <property type="match status" value="1"/>
</dbReference>
<keyword evidence="4" id="KW-1185">Reference proteome</keyword>
<dbReference type="PROSITE" id="PS51352">
    <property type="entry name" value="THIOREDOXIN_2"/>
    <property type="match status" value="1"/>
</dbReference>
<evidence type="ECO:0000313" key="3">
    <source>
        <dbReference type="EMBL" id="KAJ3051205.1"/>
    </source>
</evidence>
<organism evidence="3 4">
    <name type="scientific">Rhizophlyctis rosea</name>
    <dbReference type="NCBI Taxonomy" id="64517"/>
    <lineage>
        <taxon>Eukaryota</taxon>
        <taxon>Fungi</taxon>
        <taxon>Fungi incertae sedis</taxon>
        <taxon>Chytridiomycota</taxon>
        <taxon>Chytridiomycota incertae sedis</taxon>
        <taxon>Chytridiomycetes</taxon>
        <taxon>Rhizophlyctidales</taxon>
        <taxon>Rhizophlyctidaceae</taxon>
        <taxon>Rhizophlyctis</taxon>
    </lineage>
</organism>
<accession>A0AAD5SDC0</accession>
<evidence type="ECO:0000313" key="4">
    <source>
        <dbReference type="Proteomes" id="UP001212841"/>
    </source>
</evidence>
<dbReference type="GO" id="GO:0016491">
    <property type="term" value="F:oxidoreductase activity"/>
    <property type="evidence" value="ECO:0007669"/>
    <property type="project" value="InterPro"/>
</dbReference>
<gene>
    <name evidence="3" type="ORF">HK097_007822</name>
</gene>
<sequence length="226" mass="25126">MSNLTGQVIPSVSGLTFIKGDEVPIGPSAEKRVLVVEFWATWCGPCRQVFPVGLESTDPLLWHPQHLSDLQRRYSDKHVYFVGITDEKDEAKIKTFVESQGQNMSYSVAIDSKGEARANLFGPSGARGIPHAFLIDVNNKIVWAGHPGEPEFESKLAELAKSAGPKRAPQPLPIITASYEELMTKPVKELKLILTERRIPHADCVEKGDLAKRIVERCANITYYKD</sequence>
<reference evidence="3" key="1">
    <citation type="submission" date="2020-05" db="EMBL/GenBank/DDBJ databases">
        <title>Phylogenomic resolution of chytrid fungi.</title>
        <authorList>
            <person name="Stajich J.E."/>
            <person name="Amses K."/>
            <person name="Simmons R."/>
            <person name="Seto K."/>
            <person name="Myers J."/>
            <person name="Bonds A."/>
            <person name="Quandt C.A."/>
            <person name="Barry K."/>
            <person name="Liu P."/>
            <person name="Grigoriev I."/>
            <person name="Longcore J.E."/>
            <person name="James T.Y."/>
        </authorList>
    </citation>
    <scope>NUCLEOTIDE SEQUENCE</scope>
    <source>
        <strain evidence="3">JEL0318</strain>
    </source>
</reference>
<dbReference type="InterPro" id="IPR036249">
    <property type="entry name" value="Thioredoxin-like_sf"/>
</dbReference>
<protein>
    <recommendedName>
        <fullName evidence="2">Thioredoxin domain-containing protein</fullName>
    </recommendedName>
</protein>
<dbReference type="PANTHER" id="PTHR42852:SF18">
    <property type="entry name" value="CHROMOSOME UNDETERMINED SCAFFOLD_47, WHOLE GENOME SHOTGUN SEQUENCE"/>
    <property type="match status" value="1"/>
</dbReference>
<feature type="domain" description="Thioredoxin" evidence="2">
    <location>
        <begin position="3"/>
        <end position="161"/>
    </location>
</feature>
<dbReference type="Proteomes" id="UP001212841">
    <property type="component" value="Unassembled WGS sequence"/>
</dbReference>
<dbReference type="InterPro" id="IPR036361">
    <property type="entry name" value="SAP_dom_sf"/>
</dbReference>
<dbReference type="EMBL" id="JADGJD010000422">
    <property type="protein sequence ID" value="KAJ3051205.1"/>
    <property type="molecule type" value="Genomic_DNA"/>
</dbReference>
<dbReference type="Pfam" id="PF08534">
    <property type="entry name" value="Redoxin"/>
    <property type="match status" value="1"/>
</dbReference>
<dbReference type="InterPro" id="IPR013766">
    <property type="entry name" value="Thioredoxin_domain"/>
</dbReference>
<comment type="caution">
    <text evidence="3">The sequence shown here is derived from an EMBL/GenBank/DDBJ whole genome shotgun (WGS) entry which is preliminary data.</text>
</comment>
<dbReference type="CDD" id="cd02966">
    <property type="entry name" value="TlpA_like_family"/>
    <property type="match status" value="1"/>
</dbReference>
<proteinExistence type="inferred from homology"/>
<name>A0AAD5SDC0_9FUNG</name>
<evidence type="ECO:0000256" key="1">
    <source>
        <dbReference type="ARBA" id="ARBA00010505"/>
    </source>
</evidence>
<dbReference type="Gene3D" id="3.40.30.10">
    <property type="entry name" value="Glutaredoxin"/>
    <property type="match status" value="1"/>
</dbReference>
<dbReference type="AlphaFoldDB" id="A0AAD5SDC0"/>
<dbReference type="SUPFAM" id="SSF52833">
    <property type="entry name" value="Thioredoxin-like"/>
    <property type="match status" value="1"/>
</dbReference>
<comment type="similarity">
    <text evidence="1">Belongs to the peroxiredoxin family. Prx5 subfamily.</text>
</comment>
<evidence type="ECO:0000259" key="2">
    <source>
        <dbReference type="PROSITE" id="PS51352"/>
    </source>
</evidence>
<dbReference type="InterPro" id="IPR050553">
    <property type="entry name" value="Thioredoxin_ResA/DsbE_sf"/>
</dbReference>
<dbReference type="InterPro" id="IPR013740">
    <property type="entry name" value="Redoxin"/>
</dbReference>
<dbReference type="PANTHER" id="PTHR42852">
    <property type="entry name" value="THIOL:DISULFIDE INTERCHANGE PROTEIN DSBE"/>
    <property type="match status" value="1"/>
</dbReference>